<protein>
    <recommendedName>
        <fullName evidence="2">J domain-containing protein</fullName>
    </recommendedName>
</protein>
<accession>A0A6C0HJ64</accession>
<evidence type="ECO:0000313" key="1">
    <source>
        <dbReference type="EMBL" id="QHT80195.1"/>
    </source>
</evidence>
<name>A0A6C0HJ64_9ZZZZ</name>
<evidence type="ECO:0008006" key="2">
    <source>
        <dbReference type="Google" id="ProtNLM"/>
    </source>
</evidence>
<dbReference type="EMBL" id="MN739966">
    <property type="protein sequence ID" value="QHT80195.1"/>
    <property type="molecule type" value="Genomic_DNA"/>
</dbReference>
<sequence>MNHNLDISTYSFADILKLFTLDENNVTSDHLKKAKKKVLYMHPDKSNLPKEYFLFYKKALDIVVRVYEMNDKVNQTVPNNQEIVYIPEKTHIATNQIETTMKSMSSSQFNTKFNHLFETHSNTREKDKNKNEWFKNNEYMPPITQIQNKSEMDAAFETYKEKQRADMVKYTGVVPICLNGGSSGFYDEEEEDNASYICADLFSKLKFDDLRKVHKDQTVFSVSEKEFQHVKQFNSVDHYVTAREKETLAPMQKSQAEQHFNDERLLNEQLMRKKQFKSQVESEQAHKRSQAMLSNFLRIG</sequence>
<organism evidence="1">
    <name type="scientific">viral metagenome</name>
    <dbReference type="NCBI Taxonomy" id="1070528"/>
    <lineage>
        <taxon>unclassified sequences</taxon>
        <taxon>metagenomes</taxon>
        <taxon>organismal metagenomes</taxon>
    </lineage>
</organism>
<proteinExistence type="predicted"/>
<reference evidence="1" key="1">
    <citation type="journal article" date="2020" name="Nature">
        <title>Giant virus diversity and host interactions through global metagenomics.</title>
        <authorList>
            <person name="Schulz F."/>
            <person name="Roux S."/>
            <person name="Paez-Espino D."/>
            <person name="Jungbluth S."/>
            <person name="Walsh D.A."/>
            <person name="Denef V.J."/>
            <person name="McMahon K.D."/>
            <person name="Konstantinidis K.T."/>
            <person name="Eloe-Fadrosh E.A."/>
            <person name="Kyrpides N.C."/>
            <person name="Woyke T."/>
        </authorList>
    </citation>
    <scope>NUCLEOTIDE SEQUENCE</scope>
    <source>
        <strain evidence="1">GVMAG-M-3300023184-120</strain>
    </source>
</reference>
<dbReference type="AlphaFoldDB" id="A0A6C0HJ64"/>